<accession>A0A0F9LZF2</accession>
<dbReference type="EMBL" id="LAZR01009928">
    <property type="protein sequence ID" value="KKM69800.1"/>
    <property type="molecule type" value="Genomic_DNA"/>
</dbReference>
<sequence length="77" mass="8442">MPTLPKMANRGSVGMPEAEFMWGPDGSCLVLAFTPQRCGSCHVMRSLFVNDKRTSAFGGTVCWVCWGELPEVMEKTA</sequence>
<name>A0A0F9LZF2_9ZZZZ</name>
<reference evidence="1" key="1">
    <citation type="journal article" date="2015" name="Nature">
        <title>Complex archaea that bridge the gap between prokaryotes and eukaryotes.</title>
        <authorList>
            <person name="Spang A."/>
            <person name="Saw J.H."/>
            <person name="Jorgensen S.L."/>
            <person name="Zaremba-Niedzwiedzka K."/>
            <person name="Martijn J."/>
            <person name="Lind A.E."/>
            <person name="van Eijk R."/>
            <person name="Schleper C."/>
            <person name="Guy L."/>
            <person name="Ettema T.J."/>
        </authorList>
    </citation>
    <scope>NUCLEOTIDE SEQUENCE</scope>
</reference>
<comment type="caution">
    <text evidence="1">The sequence shown here is derived from an EMBL/GenBank/DDBJ whole genome shotgun (WGS) entry which is preliminary data.</text>
</comment>
<dbReference type="AlphaFoldDB" id="A0A0F9LZF2"/>
<organism evidence="1">
    <name type="scientific">marine sediment metagenome</name>
    <dbReference type="NCBI Taxonomy" id="412755"/>
    <lineage>
        <taxon>unclassified sequences</taxon>
        <taxon>metagenomes</taxon>
        <taxon>ecological metagenomes</taxon>
    </lineage>
</organism>
<evidence type="ECO:0000313" key="1">
    <source>
        <dbReference type="EMBL" id="KKM69800.1"/>
    </source>
</evidence>
<proteinExistence type="predicted"/>
<protein>
    <submittedName>
        <fullName evidence="1">Uncharacterized protein</fullName>
    </submittedName>
</protein>
<gene>
    <name evidence="1" type="ORF">LCGC14_1447110</name>
</gene>